<dbReference type="GO" id="GO:0008483">
    <property type="term" value="F:transaminase activity"/>
    <property type="evidence" value="ECO:0007669"/>
    <property type="project" value="TreeGrafter"/>
</dbReference>
<dbReference type="InterPro" id="IPR050478">
    <property type="entry name" value="Ethylene_sulfur-biosynth"/>
</dbReference>
<dbReference type="InterPro" id="IPR015424">
    <property type="entry name" value="PyrdxlP-dep_Trfase"/>
</dbReference>
<dbReference type="Gene3D" id="3.40.640.10">
    <property type="entry name" value="Type I PLP-dependent aspartate aminotransferase-like (Major domain)"/>
    <property type="match status" value="1"/>
</dbReference>
<evidence type="ECO:0000313" key="4">
    <source>
        <dbReference type="Proteomes" id="UP001381693"/>
    </source>
</evidence>
<feature type="domain" description="Aminotransferase class I/classII large" evidence="2">
    <location>
        <begin position="83"/>
        <end position="232"/>
    </location>
</feature>
<dbReference type="SUPFAM" id="SSF53383">
    <property type="entry name" value="PLP-dependent transferases"/>
    <property type="match status" value="1"/>
</dbReference>
<dbReference type="AlphaFoldDB" id="A0AAN8XK61"/>
<dbReference type="PANTHER" id="PTHR43795">
    <property type="entry name" value="BIFUNCTIONAL ASPARTATE AMINOTRANSFERASE AND GLUTAMATE/ASPARTATE-PREPHENATE AMINOTRANSFERASE-RELATED"/>
    <property type="match status" value="1"/>
</dbReference>
<evidence type="ECO:0000313" key="3">
    <source>
        <dbReference type="EMBL" id="KAK7084311.1"/>
    </source>
</evidence>
<organism evidence="3 4">
    <name type="scientific">Halocaridina rubra</name>
    <name type="common">Hawaiian red shrimp</name>
    <dbReference type="NCBI Taxonomy" id="373956"/>
    <lineage>
        <taxon>Eukaryota</taxon>
        <taxon>Metazoa</taxon>
        <taxon>Ecdysozoa</taxon>
        <taxon>Arthropoda</taxon>
        <taxon>Crustacea</taxon>
        <taxon>Multicrustacea</taxon>
        <taxon>Malacostraca</taxon>
        <taxon>Eumalacostraca</taxon>
        <taxon>Eucarida</taxon>
        <taxon>Decapoda</taxon>
        <taxon>Pleocyemata</taxon>
        <taxon>Caridea</taxon>
        <taxon>Atyoidea</taxon>
        <taxon>Atyidae</taxon>
        <taxon>Halocaridina</taxon>
    </lineage>
</organism>
<dbReference type="InterPro" id="IPR004839">
    <property type="entry name" value="Aminotransferase_I/II_large"/>
</dbReference>
<protein>
    <recommendedName>
        <fullName evidence="2">Aminotransferase class I/classII large domain-containing protein</fullName>
    </recommendedName>
</protein>
<dbReference type="Pfam" id="PF00155">
    <property type="entry name" value="Aminotran_1_2"/>
    <property type="match status" value="1"/>
</dbReference>
<dbReference type="Proteomes" id="UP001381693">
    <property type="component" value="Unassembled WGS sequence"/>
</dbReference>
<evidence type="ECO:0000259" key="2">
    <source>
        <dbReference type="Pfam" id="PF00155"/>
    </source>
</evidence>
<dbReference type="EMBL" id="JAXCGZ010002151">
    <property type="protein sequence ID" value="KAK7084311.1"/>
    <property type="molecule type" value="Genomic_DNA"/>
</dbReference>
<proteinExistence type="predicted"/>
<dbReference type="GO" id="GO:0030170">
    <property type="term" value="F:pyridoxal phosphate binding"/>
    <property type="evidence" value="ECO:0007669"/>
    <property type="project" value="InterPro"/>
</dbReference>
<keyword evidence="4" id="KW-1185">Reference proteome</keyword>
<gene>
    <name evidence="3" type="ORF">SK128_002086</name>
</gene>
<sequence>MVSLMEKVNAKILSEPILSRRGQFTAEYEDFLVEGLNRASANPYHPTKNPKGIVNMGTAVNALMEEELATRLMQGDCFNYTPHHQHYYDFTGVLPLKEAVANFLTRHQHPLKPIIPENLIVLSGVTSCLDAMSHVLCDPYDVVITTTPVYGRIYTDFHDVRQAKIEPLHLRQEEDETGESFSLKAKDLDERIVSLKNSGKNVRVFILLHPQNPLGDIYSPELIMQLLHVCAK</sequence>
<accession>A0AAN8XK61</accession>
<dbReference type="PANTHER" id="PTHR43795:SF39">
    <property type="entry name" value="AMINOTRANSFERASE CLASS I_CLASSII DOMAIN-CONTAINING PROTEIN"/>
    <property type="match status" value="1"/>
</dbReference>
<comment type="caution">
    <text evidence="3">The sequence shown here is derived from an EMBL/GenBank/DDBJ whole genome shotgun (WGS) entry which is preliminary data.</text>
</comment>
<name>A0AAN8XK61_HALRR</name>
<evidence type="ECO:0000256" key="1">
    <source>
        <dbReference type="ARBA" id="ARBA00022898"/>
    </source>
</evidence>
<keyword evidence="1" id="KW-0663">Pyridoxal phosphate</keyword>
<dbReference type="InterPro" id="IPR015421">
    <property type="entry name" value="PyrdxlP-dep_Trfase_major"/>
</dbReference>
<reference evidence="3 4" key="1">
    <citation type="submission" date="2023-11" db="EMBL/GenBank/DDBJ databases">
        <title>Halocaridina rubra genome assembly.</title>
        <authorList>
            <person name="Smith C."/>
        </authorList>
    </citation>
    <scope>NUCLEOTIDE SEQUENCE [LARGE SCALE GENOMIC DNA]</scope>
    <source>
        <strain evidence="3">EP-1</strain>
        <tissue evidence="3">Whole</tissue>
    </source>
</reference>
<dbReference type="GO" id="GO:0006520">
    <property type="term" value="P:amino acid metabolic process"/>
    <property type="evidence" value="ECO:0007669"/>
    <property type="project" value="TreeGrafter"/>
</dbReference>